<dbReference type="EMBL" id="JANVFU010000019">
    <property type="protein sequence ID" value="KAJ3739319.1"/>
    <property type="molecule type" value="Genomic_DNA"/>
</dbReference>
<proteinExistence type="predicted"/>
<name>A0A9W8NRJ1_9AGAR</name>
<gene>
    <name evidence="2" type="ORF">DFH05DRAFT_546905</name>
</gene>
<evidence type="ECO:0000313" key="3">
    <source>
        <dbReference type="Proteomes" id="UP001142393"/>
    </source>
</evidence>
<reference evidence="2 3" key="1">
    <citation type="journal article" date="2023" name="Proc. Natl. Acad. Sci. U.S.A.">
        <title>A global phylogenomic analysis of the shiitake genus Lentinula.</title>
        <authorList>
            <person name="Sierra-Patev S."/>
            <person name="Min B."/>
            <person name="Naranjo-Ortiz M."/>
            <person name="Looney B."/>
            <person name="Konkel Z."/>
            <person name="Slot J.C."/>
            <person name="Sakamoto Y."/>
            <person name="Steenwyk J.L."/>
            <person name="Rokas A."/>
            <person name="Carro J."/>
            <person name="Camarero S."/>
            <person name="Ferreira P."/>
            <person name="Molpeceres G."/>
            <person name="Ruiz-Duenas F.J."/>
            <person name="Serrano A."/>
            <person name="Henrissat B."/>
            <person name="Drula E."/>
            <person name="Hughes K.W."/>
            <person name="Mata J.L."/>
            <person name="Ishikawa N.K."/>
            <person name="Vargas-Isla R."/>
            <person name="Ushijima S."/>
            <person name="Smith C.A."/>
            <person name="Donoghue J."/>
            <person name="Ahrendt S."/>
            <person name="Andreopoulos W."/>
            <person name="He G."/>
            <person name="LaButti K."/>
            <person name="Lipzen A."/>
            <person name="Ng V."/>
            <person name="Riley R."/>
            <person name="Sandor L."/>
            <person name="Barry K."/>
            <person name="Martinez A.T."/>
            <person name="Xiao Y."/>
            <person name="Gibbons J.G."/>
            <person name="Terashima K."/>
            <person name="Grigoriev I.V."/>
            <person name="Hibbett D."/>
        </authorList>
    </citation>
    <scope>NUCLEOTIDE SEQUENCE [LARGE SCALE GENOMIC DNA]</scope>
    <source>
        <strain evidence="2 3">TFB7810</strain>
    </source>
</reference>
<dbReference type="Proteomes" id="UP001142393">
    <property type="component" value="Unassembled WGS sequence"/>
</dbReference>
<feature type="compositionally biased region" description="Pro residues" evidence="1">
    <location>
        <begin position="256"/>
        <end position="267"/>
    </location>
</feature>
<organism evidence="2 3">
    <name type="scientific">Lentinula detonsa</name>
    <dbReference type="NCBI Taxonomy" id="2804962"/>
    <lineage>
        <taxon>Eukaryota</taxon>
        <taxon>Fungi</taxon>
        <taxon>Dikarya</taxon>
        <taxon>Basidiomycota</taxon>
        <taxon>Agaricomycotina</taxon>
        <taxon>Agaricomycetes</taxon>
        <taxon>Agaricomycetidae</taxon>
        <taxon>Agaricales</taxon>
        <taxon>Marasmiineae</taxon>
        <taxon>Omphalotaceae</taxon>
        <taxon>Lentinula</taxon>
    </lineage>
</organism>
<accession>A0A9W8NRJ1</accession>
<feature type="region of interest" description="Disordered" evidence="1">
    <location>
        <begin position="222"/>
        <end position="300"/>
    </location>
</feature>
<feature type="region of interest" description="Disordered" evidence="1">
    <location>
        <begin position="100"/>
        <end position="124"/>
    </location>
</feature>
<sequence>MKFRSIILRAKMSYLTPTQILDQATYAKPQDRARQYDTSVSMGVVPAHLHTQSPYYSTSRPSHYQSAISTNYAGHTHDANASLEDYYHRTTSLSQCQKSLPTMDLSRGSSRAPESPSVPITSFSNNHPYATSSVVLGPLSERRNSQDIGPCHQSIYGAPVKRKRSGGGTCNGYPDYLNLPPEYWNAPTEARKEFEYPNYLNLPPEYRRNSSDIQKQADYPHYLNLPPEYRTNPSQAGIGPVRSPGHAVHTQNPYPFTSPPSRNPPQSPESSKRRRGDPQPNRYPADPFPIVKDGRGPTNHVRVPQRVFHDETDLNRCMSYSKPITFRMKNFAELGVRLSDCLDENHLRHPNIEDKDAKLFTNDEVYREIRLKILWPGYYEFPFTRRINIRKGEMSKISLLFNVVMAIADFVKKIQSDRDCICERGLEMWKLTGRERLRVNELILTGIVHRGGPNWQPEIWCPAFT</sequence>
<evidence type="ECO:0000256" key="1">
    <source>
        <dbReference type="SAM" id="MobiDB-lite"/>
    </source>
</evidence>
<dbReference type="AlphaFoldDB" id="A0A9W8NRJ1"/>
<evidence type="ECO:0000313" key="2">
    <source>
        <dbReference type="EMBL" id="KAJ3739319.1"/>
    </source>
</evidence>
<protein>
    <submittedName>
        <fullName evidence="2">Uncharacterized protein</fullName>
    </submittedName>
</protein>
<comment type="caution">
    <text evidence="2">The sequence shown here is derived from an EMBL/GenBank/DDBJ whole genome shotgun (WGS) entry which is preliminary data.</text>
</comment>
<keyword evidence="3" id="KW-1185">Reference proteome</keyword>